<gene>
    <name evidence="2" type="ORF">COV59_01915</name>
</gene>
<reference evidence="2 3" key="1">
    <citation type="submission" date="2017-09" db="EMBL/GenBank/DDBJ databases">
        <title>Depth-based differentiation of microbial function through sediment-hosted aquifers and enrichment of novel symbionts in the deep terrestrial subsurface.</title>
        <authorList>
            <person name="Probst A.J."/>
            <person name="Ladd B."/>
            <person name="Jarett J.K."/>
            <person name="Geller-Mcgrath D.E."/>
            <person name="Sieber C.M."/>
            <person name="Emerson J.B."/>
            <person name="Anantharaman K."/>
            <person name="Thomas B.C."/>
            <person name="Malmstrom R."/>
            <person name="Stieglmeier M."/>
            <person name="Klingl A."/>
            <person name="Woyke T."/>
            <person name="Ryan C.M."/>
            <person name="Banfield J.F."/>
        </authorList>
    </citation>
    <scope>NUCLEOTIDE SEQUENCE [LARGE SCALE GENOMIC DNA]</scope>
    <source>
        <strain evidence="2">CG11_big_fil_rev_8_21_14_0_20_39_34</strain>
    </source>
</reference>
<proteinExistence type="predicted"/>
<evidence type="ECO:0008006" key="4">
    <source>
        <dbReference type="Google" id="ProtNLM"/>
    </source>
</evidence>
<name>A0A2H0N4V5_9BACT</name>
<dbReference type="EMBL" id="PCWN01000007">
    <property type="protein sequence ID" value="PIR03922.1"/>
    <property type="molecule type" value="Genomic_DNA"/>
</dbReference>
<evidence type="ECO:0000313" key="3">
    <source>
        <dbReference type="Proteomes" id="UP000229600"/>
    </source>
</evidence>
<feature type="compositionally biased region" description="Basic and acidic residues" evidence="1">
    <location>
        <begin position="1"/>
        <end position="22"/>
    </location>
</feature>
<sequence length="123" mass="14293">MTKDAMPEEKMQEEQMPEEKTSDTSSAHVQTQIKFSGKAMGQHKAEFTWEIPEDMAAQAEKYVVIRSTDPEPTYPASWWWWRGPAHHDLTWEDLPEGKAYFRLCVLKGETCLEYSNPLELTIQ</sequence>
<organism evidence="2 3">
    <name type="scientific">Candidatus Magasanikbacteria bacterium CG11_big_fil_rev_8_21_14_0_20_39_34</name>
    <dbReference type="NCBI Taxonomy" id="1974653"/>
    <lineage>
        <taxon>Bacteria</taxon>
        <taxon>Candidatus Magasanikiibacteriota</taxon>
    </lineage>
</organism>
<feature type="compositionally biased region" description="Polar residues" evidence="1">
    <location>
        <begin position="23"/>
        <end position="34"/>
    </location>
</feature>
<evidence type="ECO:0000256" key="1">
    <source>
        <dbReference type="SAM" id="MobiDB-lite"/>
    </source>
</evidence>
<comment type="caution">
    <text evidence="2">The sequence shown here is derived from an EMBL/GenBank/DDBJ whole genome shotgun (WGS) entry which is preliminary data.</text>
</comment>
<protein>
    <recommendedName>
        <fullName evidence="4">Fibronectin type-III domain-containing protein</fullName>
    </recommendedName>
</protein>
<evidence type="ECO:0000313" key="2">
    <source>
        <dbReference type="EMBL" id="PIR03922.1"/>
    </source>
</evidence>
<feature type="region of interest" description="Disordered" evidence="1">
    <location>
        <begin position="1"/>
        <end position="37"/>
    </location>
</feature>
<accession>A0A2H0N4V5</accession>
<dbReference type="AlphaFoldDB" id="A0A2H0N4V5"/>
<dbReference type="Proteomes" id="UP000229600">
    <property type="component" value="Unassembled WGS sequence"/>
</dbReference>